<evidence type="ECO:0000313" key="1">
    <source>
        <dbReference type="EMBL" id="MBE8713133.1"/>
    </source>
</evidence>
<accession>A0A928UWB0</accession>
<sequence length="257" mass="29535">MYRSGFDRITLRSNIASRLNNWSKIGLNLAGAYDRRETNQYTTNSLNGGLAILALPWHTPDNENGEEYYETQIPGLGRFSPKYLGDKFPSQLKNQQFNPTAFIEITPIQNLIIKSQAGLDYRNYRVSSRRLPSYSANLSNGTATEDFYQPISRTLTNTIEYKWNLNESNRFTFLAGQEYSDYKYDRVQAYGTASTDDRLILLSNTTTGFEVLQERTEYAYNSYFGRIAYDYNSKIFINASVRQDASSRFGQENQKAT</sequence>
<organism evidence="1 2">
    <name type="scientific">Sphingobacterium hungaricum</name>
    <dbReference type="NCBI Taxonomy" id="2082723"/>
    <lineage>
        <taxon>Bacteria</taxon>
        <taxon>Pseudomonadati</taxon>
        <taxon>Bacteroidota</taxon>
        <taxon>Sphingobacteriia</taxon>
        <taxon>Sphingobacteriales</taxon>
        <taxon>Sphingobacteriaceae</taxon>
        <taxon>Sphingobacterium</taxon>
    </lineage>
</organism>
<dbReference type="EMBL" id="PRDK01000003">
    <property type="protein sequence ID" value="MBE8713133.1"/>
    <property type="molecule type" value="Genomic_DNA"/>
</dbReference>
<reference evidence="1" key="1">
    <citation type="submission" date="2018-02" db="EMBL/GenBank/DDBJ databases">
        <authorList>
            <person name="Vasarhelyi B.M."/>
            <person name="Deshmukh S."/>
            <person name="Balint B."/>
            <person name="Kukolya J."/>
        </authorList>
    </citation>
    <scope>NUCLEOTIDE SEQUENCE</scope>
    <source>
        <strain evidence="1">KB22</strain>
    </source>
</reference>
<keyword evidence="2" id="KW-1185">Reference proteome</keyword>
<comment type="caution">
    <text evidence="1">The sequence shown here is derived from an EMBL/GenBank/DDBJ whole genome shotgun (WGS) entry which is preliminary data.</text>
</comment>
<dbReference type="SUPFAM" id="SSF56935">
    <property type="entry name" value="Porins"/>
    <property type="match status" value="1"/>
</dbReference>
<evidence type="ECO:0000313" key="2">
    <source>
        <dbReference type="Proteomes" id="UP000616201"/>
    </source>
</evidence>
<dbReference type="AlphaFoldDB" id="A0A928UWB0"/>
<dbReference type="Proteomes" id="UP000616201">
    <property type="component" value="Unassembled WGS sequence"/>
</dbReference>
<gene>
    <name evidence="1" type="ORF">C4F49_05535</name>
</gene>
<evidence type="ECO:0008006" key="3">
    <source>
        <dbReference type="Google" id="ProtNLM"/>
    </source>
</evidence>
<proteinExistence type="predicted"/>
<name>A0A928UWB0_9SPHI</name>
<protein>
    <recommendedName>
        <fullName evidence="3">Outer membrane protein beta-barrel family protein</fullName>
    </recommendedName>
</protein>
<dbReference type="RefSeq" id="WP_196935611.1">
    <property type="nucleotide sequence ID" value="NZ_MU158698.1"/>
</dbReference>